<protein>
    <submittedName>
        <fullName evidence="1">Uncharacterized protein</fullName>
    </submittedName>
</protein>
<organism evidence="1 2">
    <name type="scientific">Cardiocondyla obscurior</name>
    <dbReference type="NCBI Taxonomy" id="286306"/>
    <lineage>
        <taxon>Eukaryota</taxon>
        <taxon>Metazoa</taxon>
        <taxon>Ecdysozoa</taxon>
        <taxon>Arthropoda</taxon>
        <taxon>Hexapoda</taxon>
        <taxon>Insecta</taxon>
        <taxon>Pterygota</taxon>
        <taxon>Neoptera</taxon>
        <taxon>Endopterygota</taxon>
        <taxon>Hymenoptera</taxon>
        <taxon>Apocrita</taxon>
        <taxon>Aculeata</taxon>
        <taxon>Formicoidea</taxon>
        <taxon>Formicidae</taxon>
        <taxon>Myrmicinae</taxon>
        <taxon>Cardiocondyla</taxon>
    </lineage>
</organism>
<accession>A0AAW2GR30</accession>
<reference evidence="1 2" key="1">
    <citation type="submission" date="2023-03" db="EMBL/GenBank/DDBJ databases">
        <title>High recombination rates correlate with genetic variation in Cardiocondyla obscurior ants.</title>
        <authorList>
            <person name="Errbii M."/>
        </authorList>
    </citation>
    <scope>NUCLEOTIDE SEQUENCE [LARGE SCALE GENOMIC DNA]</scope>
    <source>
        <strain evidence="1">Alpha-2009</strain>
        <tissue evidence="1">Whole body</tissue>
    </source>
</reference>
<dbReference type="EMBL" id="JADYXP020000002">
    <property type="protein sequence ID" value="KAL0129678.1"/>
    <property type="molecule type" value="Genomic_DNA"/>
</dbReference>
<keyword evidence="2" id="KW-1185">Reference proteome</keyword>
<name>A0AAW2GR30_9HYME</name>
<dbReference type="Proteomes" id="UP001430953">
    <property type="component" value="Unassembled WGS sequence"/>
</dbReference>
<gene>
    <name evidence="1" type="ORF">PUN28_001741</name>
</gene>
<evidence type="ECO:0000313" key="1">
    <source>
        <dbReference type="EMBL" id="KAL0129678.1"/>
    </source>
</evidence>
<sequence length="189" mass="21581">MASNVEQVPDGKIVSEIVRKKQPYKEIEAIINDNHVVIRMHKEPLKEEYDPPCECIGQVASKEPAMSQRKCDDRVLFDMTHGNLELRRATGKDTPSFKKTCEETGCRVVTLYPSIKDDARNVSTAYRSIESEEVEKSKMIRSIDLEENPNIFLLRIRKHCKSGDKRQTIDLEFRAPRPCLTIEGGTKSS</sequence>
<comment type="caution">
    <text evidence="1">The sequence shown here is derived from an EMBL/GenBank/DDBJ whole genome shotgun (WGS) entry which is preliminary data.</text>
</comment>
<proteinExistence type="predicted"/>
<evidence type="ECO:0000313" key="2">
    <source>
        <dbReference type="Proteomes" id="UP001430953"/>
    </source>
</evidence>
<dbReference type="AlphaFoldDB" id="A0AAW2GR30"/>